<accession>A0ABX0TWP2</accession>
<dbReference type="RefSeq" id="WP_140047955.1">
    <property type="nucleotide sequence ID" value="NZ_BAAAEV010000001.1"/>
</dbReference>
<feature type="domain" description="Serine aminopeptidase S33" evidence="1">
    <location>
        <begin position="37"/>
        <end position="292"/>
    </location>
</feature>
<dbReference type="Gene3D" id="3.40.50.1820">
    <property type="entry name" value="alpha/beta hydrolase"/>
    <property type="match status" value="1"/>
</dbReference>
<protein>
    <submittedName>
        <fullName evidence="2">Lysophospholipase</fullName>
        <ecNumber evidence="2">3.1.1.5</ecNumber>
    </submittedName>
</protein>
<dbReference type="InterPro" id="IPR022742">
    <property type="entry name" value="Hydrolase_4"/>
</dbReference>
<organism evidence="2 3">
    <name type="scientific">Sphingomonas japonica</name>
    <dbReference type="NCBI Taxonomy" id="511662"/>
    <lineage>
        <taxon>Bacteria</taxon>
        <taxon>Pseudomonadati</taxon>
        <taxon>Pseudomonadota</taxon>
        <taxon>Alphaproteobacteria</taxon>
        <taxon>Sphingomonadales</taxon>
        <taxon>Sphingomonadaceae</taxon>
        <taxon>Sphingomonas</taxon>
    </lineage>
</organism>
<proteinExistence type="predicted"/>
<keyword evidence="3" id="KW-1185">Reference proteome</keyword>
<evidence type="ECO:0000259" key="1">
    <source>
        <dbReference type="Pfam" id="PF12146"/>
    </source>
</evidence>
<dbReference type="SUPFAM" id="SSF53474">
    <property type="entry name" value="alpha/beta-Hydrolases"/>
    <property type="match status" value="1"/>
</dbReference>
<dbReference type="PANTHER" id="PTHR11614">
    <property type="entry name" value="PHOSPHOLIPASE-RELATED"/>
    <property type="match status" value="1"/>
</dbReference>
<dbReference type="GO" id="GO:0004622">
    <property type="term" value="F:phosphatidylcholine lysophospholipase activity"/>
    <property type="evidence" value="ECO:0007669"/>
    <property type="project" value="UniProtKB-EC"/>
</dbReference>
<keyword evidence="2" id="KW-0378">Hydrolase</keyword>
<comment type="caution">
    <text evidence="2">The sequence shown here is derived from an EMBL/GenBank/DDBJ whole genome shotgun (WGS) entry which is preliminary data.</text>
</comment>
<dbReference type="Proteomes" id="UP000788153">
    <property type="component" value="Unassembled WGS sequence"/>
</dbReference>
<dbReference type="EC" id="3.1.1.5" evidence="2"/>
<name>A0ABX0TWP2_9SPHN</name>
<evidence type="ECO:0000313" key="3">
    <source>
        <dbReference type="Proteomes" id="UP000788153"/>
    </source>
</evidence>
<dbReference type="InterPro" id="IPR051044">
    <property type="entry name" value="MAG_DAG_Lipase"/>
</dbReference>
<reference evidence="2 3" key="1">
    <citation type="submission" date="2020-03" db="EMBL/GenBank/DDBJ databases">
        <title>Genomic Encyclopedia of Type Strains, Phase IV (KMG-IV): sequencing the most valuable type-strain genomes for metagenomic binning, comparative biology and taxonomic classification.</title>
        <authorList>
            <person name="Goeker M."/>
        </authorList>
    </citation>
    <scope>NUCLEOTIDE SEQUENCE [LARGE SCALE GENOMIC DNA]</scope>
    <source>
        <strain evidence="2 3">DSM 22753</strain>
    </source>
</reference>
<evidence type="ECO:0000313" key="2">
    <source>
        <dbReference type="EMBL" id="NIJ22740.1"/>
    </source>
</evidence>
<dbReference type="EMBL" id="JAASQP010000001">
    <property type="protein sequence ID" value="NIJ22740.1"/>
    <property type="molecule type" value="Genomic_DNA"/>
</dbReference>
<gene>
    <name evidence="2" type="ORF">FHT01_000282</name>
</gene>
<dbReference type="InterPro" id="IPR029058">
    <property type="entry name" value="AB_hydrolase_fold"/>
</dbReference>
<sequence length="316" mass="34773">MDPMFDRRAVPSGAVFTRWTAADGWALRRFDWPVAGAARGSILFQGGRGDIPEKYLESFAHWHAAGWNVSSLDWRGQGGSGRLTPRPHCGHIDSFEDYLRDIDAFGREWRAASPGPHVAIGHSMGGHLILRALVEARLACDAAILVVPMLGLKAPISAAFGERLARILAAFGKPDRPAWKGNEKPHTTETRQSLLTHHTARYEDELFWQASDPALMTGPPSWRWLTQAFASTRQLRTDPRLAKMRTPLLALIADADGLVDPAAALAMLARLPDARLVRFGNESAHEILREVDAVRDRALAEIDAFLAERAPAWSAG</sequence>
<dbReference type="Pfam" id="PF12146">
    <property type="entry name" value="Hydrolase_4"/>
    <property type="match status" value="1"/>
</dbReference>